<name>A0A7G5IKF9_9SPHN</name>
<dbReference type="EMBL" id="CP059851">
    <property type="protein sequence ID" value="QMW23851.1"/>
    <property type="molecule type" value="Genomic_DNA"/>
</dbReference>
<accession>A0A7G5IKF9</accession>
<dbReference type="InterPro" id="IPR051678">
    <property type="entry name" value="AGP_Transferase"/>
</dbReference>
<dbReference type="PANTHER" id="PTHR21310">
    <property type="entry name" value="AMINOGLYCOSIDE PHOSPHOTRANSFERASE-RELATED-RELATED"/>
    <property type="match status" value="1"/>
</dbReference>
<dbReference type="AlphaFoldDB" id="A0A7G5IKF9"/>
<sequence>MHPLETLLATALTRHWQAPVTVTGLKRFHGGAARETFRFDATTPTATQGLVLRRDPASSLIETDRAVEYHVLARAHAAGLPVPEPLLLATDPDSFGAPGFLMREIPGGRAAFVSEKNPYADIADTAGAQLFTALGRLHALSPTAADLAILPDGRPAARLAHWRREIEAHSSRAQPVAQAALRWLAARCPPDPPRPAIVHGDFRSGNFLVDDRGLLAILDWEMAHIGDPHEDLAWCFDPLWAHNDSRVAALLPQDTAIAAWEAASGHRFDPTHWTWWRMFAGLVGLAIWIRSAHEVATFKTVDPVMVYAGLIPYRFHAAQLARMLEEFT</sequence>
<keyword evidence="2" id="KW-0808">Transferase</keyword>
<dbReference type="InterPro" id="IPR041726">
    <property type="entry name" value="ACAD10_11_N"/>
</dbReference>
<organism evidence="2 3">
    <name type="scientific">Sandaracinobacteroides saxicola</name>
    <dbReference type="NCBI Taxonomy" id="2759707"/>
    <lineage>
        <taxon>Bacteria</taxon>
        <taxon>Pseudomonadati</taxon>
        <taxon>Pseudomonadota</taxon>
        <taxon>Alphaproteobacteria</taxon>
        <taxon>Sphingomonadales</taxon>
        <taxon>Sphingosinicellaceae</taxon>
        <taxon>Sandaracinobacteroides</taxon>
    </lineage>
</organism>
<keyword evidence="3" id="KW-1185">Reference proteome</keyword>
<evidence type="ECO:0000313" key="2">
    <source>
        <dbReference type="EMBL" id="QMW23851.1"/>
    </source>
</evidence>
<dbReference type="GO" id="GO:0016740">
    <property type="term" value="F:transferase activity"/>
    <property type="evidence" value="ECO:0007669"/>
    <property type="project" value="UniProtKB-KW"/>
</dbReference>
<dbReference type="InterPro" id="IPR011009">
    <property type="entry name" value="Kinase-like_dom_sf"/>
</dbReference>
<dbReference type="Gene3D" id="3.90.1200.10">
    <property type="match status" value="1"/>
</dbReference>
<dbReference type="Pfam" id="PF01636">
    <property type="entry name" value="APH"/>
    <property type="match status" value="1"/>
</dbReference>
<reference evidence="2 3" key="1">
    <citation type="submission" date="2020-07" db="EMBL/GenBank/DDBJ databases">
        <title>Complete genome sequence for Sandaracinobacter sp. M6.</title>
        <authorList>
            <person name="Tang Y."/>
            <person name="Liu Q."/>
            <person name="Guo Z."/>
            <person name="Lei P."/>
            <person name="Huang B."/>
        </authorList>
    </citation>
    <scope>NUCLEOTIDE SEQUENCE [LARGE SCALE GENOMIC DNA]</scope>
    <source>
        <strain evidence="2 3">M6</strain>
    </source>
</reference>
<gene>
    <name evidence="2" type="ORF">H3309_05080</name>
</gene>
<dbReference type="RefSeq" id="WP_182297674.1">
    <property type="nucleotide sequence ID" value="NZ_CP059851.1"/>
</dbReference>
<dbReference type="SUPFAM" id="SSF56112">
    <property type="entry name" value="Protein kinase-like (PK-like)"/>
    <property type="match status" value="1"/>
</dbReference>
<evidence type="ECO:0000259" key="1">
    <source>
        <dbReference type="Pfam" id="PF01636"/>
    </source>
</evidence>
<dbReference type="CDD" id="cd05154">
    <property type="entry name" value="ACAD10_11_N-like"/>
    <property type="match status" value="1"/>
</dbReference>
<feature type="domain" description="Aminoglycoside phosphotransferase" evidence="1">
    <location>
        <begin position="25"/>
        <end position="245"/>
    </location>
</feature>
<dbReference type="KEGG" id="sand:H3309_05080"/>
<dbReference type="PANTHER" id="PTHR21310:SF57">
    <property type="entry name" value="BLR2944 PROTEIN"/>
    <property type="match status" value="1"/>
</dbReference>
<dbReference type="Proteomes" id="UP000515292">
    <property type="component" value="Chromosome"/>
</dbReference>
<dbReference type="InterPro" id="IPR002575">
    <property type="entry name" value="Aminoglycoside_PTrfase"/>
</dbReference>
<evidence type="ECO:0000313" key="3">
    <source>
        <dbReference type="Proteomes" id="UP000515292"/>
    </source>
</evidence>
<protein>
    <submittedName>
        <fullName evidence="2">Phosphotransferase family protein</fullName>
    </submittedName>
</protein>
<proteinExistence type="predicted"/>
<dbReference type="Gene3D" id="3.30.200.20">
    <property type="entry name" value="Phosphorylase Kinase, domain 1"/>
    <property type="match status" value="1"/>
</dbReference>